<evidence type="ECO:0000256" key="2">
    <source>
        <dbReference type="ARBA" id="ARBA00022448"/>
    </source>
</evidence>
<keyword evidence="5 7" id="KW-1133">Transmembrane helix</keyword>
<evidence type="ECO:0000313" key="10">
    <source>
        <dbReference type="Proteomes" id="UP000247892"/>
    </source>
</evidence>
<dbReference type="InterPro" id="IPR020846">
    <property type="entry name" value="MFS_dom"/>
</dbReference>
<comment type="caution">
    <text evidence="9">The sequence shown here is derived from an EMBL/GenBank/DDBJ whole genome shotgun (WGS) entry which is preliminary data.</text>
</comment>
<keyword evidence="10" id="KW-1185">Reference proteome</keyword>
<evidence type="ECO:0000313" key="9">
    <source>
        <dbReference type="EMBL" id="PXY17059.1"/>
    </source>
</evidence>
<dbReference type="PROSITE" id="PS00216">
    <property type="entry name" value="SUGAR_TRANSPORT_1"/>
    <property type="match status" value="1"/>
</dbReference>
<feature type="transmembrane region" description="Helical" evidence="7">
    <location>
        <begin position="451"/>
        <end position="469"/>
    </location>
</feature>
<dbReference type="GO" id="GO:0005886">
    <property type="term" value="C:plasma membrane"/>
    <property type="evidence" value="ECO:0007669"/>
    <property type="project" value="UniProtKB-SubCell"/>
</dbReference>
<keyword evidence="2" id="KW-0813">Transport</keyword>
<feature type="transmembrane region" description="Helical" evidence="7">
    <location>
        <begin position="152"/>
        <end position="173"/>
    </location>
</feature>
<feature type="transmembrane region" description="Helical" evidence="7">
    <location>
        <begin position="371"/>
        <end position="391"/>
    </location>
</feature>
<dbReference type="PROSITE" id="PS51257">
    <property type="entry name" value="PROKAR_LIPOPROTEIN"/>
    <property type="match status" value="1"/>
</dbReference>
<protein>
    <submittedName>
        <fullName evidence="9">Multidrug transporter</fullName>
    </submittedName>
</protein>
<dbReference type="Proteomes" id="UP000247892">
    <property type="component" value="Unassembled WGS sequence"/>
</dbReference>
<sequence length="483" mass="49571">MRNRQTSGSRSATGSSSGTTAGTAIVLALACAPQFMVVLDISVVNVALPSIQRALGFDEAGLQWVVNAYALTFAGFLLLGGRFADLFGRKRIFVLGLVLFSGASLAGGLANLSSLLIVARAVQGLGAAVLAPATLTVLTTTFSEGTARTRALATWTAVGIAGGTAGNLVGGVLTEYLPWRSILLINVPIGAVAIFLASRFLMADRGRGSRRRLDVAGAALATAGLASLTYGIAQARTYGWSAPVTIGALTAGAVAVALFVMVEARFARAPLIPLRLFRSRALSAGNVAMLLAGACLNPMWYFLTLHMQKALNYSPLQTGLGFLPHTLVAIVVGARVTPWLMRHVEGRTLIVAGALIAAAGFWWQSQITADSGYLAGILGPAIVFSVGSGLLNTPITTTVTSGIDAADAGAASGLMNTTKQFGGALGLAVLVTIAGSHLATPDALAADYGRAFLTIAAILVAVAAVALTLPGQRDGERRRAVND</sequence>
<evidence type="ECO:0000256" key="4">
    <source>
        <dbReference type="ARBA" id="ARBA00022692"/>
    </source>
</evidence>
<dbReference type="PRINTS" id="PR01036">
    <property type="entry name" value="TCRTETB"/>
</dbReference>
<dbReference type="Pfam" id="PF07690">
    <property type="entry name" value="MFS_1"/>
    <property type="match status" value="1"/>
</dbReference>
<evidence type="ECO:0000256" key="1">
    <source>
        <dbReference type="ARBA" id="ARBA00004651"/>
    </source>
</evidence>
<feature type="transmembrane region" description="Helical" evidence="7">
    <location>
        <begin position="421"/>
        <end position="439"/>
    </location>
</feature>
<name>A0A318L8V0_9PSEU</name>
<dbReference type="Gene3D" id="1.20.1720.10">
    <property type="entry name" value="Multidrug resistance protein D"/>
    <property type="match status" value="1"/>
</dbReference>
<dbReference type="InterPro" id="IPR036259">
    <property type="entry name" value="MFS_trans_sf"/>
</dbReference>
<reference evidence="9 10" key="1">
    <citation type="submission" date="2016-07" db="EMBL/GenBank/DDBJ databases">
        <title>Draft genome sequence of Prauserella sp. YIM 121212, isolated from alkaline soil.</title>
        <authorList>
            <person name="Ruckert C."/>
            <person name="Albersmeier A."/>
            <person name="Jiang C.-L."/>
            <person name="Jiang Y."/>
            <person name="Kalinowski J."/>
            <person name="Schneider O."/>
            <person name="Winkler A."/>
            <person name="Zotchev S.B."/>
        </authorList>
    </citation>
    <scope>NUCLEOTIDE SEQUENCE [LARGE SCALE GENOMIC DNA]</scope>
    <source>
        <strain evidence="9 10">YIM 121212</strain>
    </source>
</reference>
<dbReference type="Gene3D" id="1.20.1250.20">
    <property type="entry name" value="MFS general substrate transporter like domains"/>
    <property type="match status" value="1"/>
</dbReference>
<feature type="transmembrane region" description="Helical" evidence="7">
    <location>
        <begin position="60"/>
        <end position="80"/>
    </location>
</feature>
<feature type="transmembrane region" description="Helical" evidence="7">
    <location>
        <begin position="179"/>
        <end position="201"/>
    </location>
</feature>
<dbReference type="PANTHER" id="PTHR42718:SF46">
    <property type="entry name" value="BLR6921 PROTEIN"/>
    <property type="match status" value="1"/>
</dbReference>
<feature type="transmembrane region" description="Helical" evidence="7">
    <location>
        <begin position="92"/>
        <end position="111"/>
    </location>
</feature>
<dbReference type="AlphaFoldDB" id="A0A318L8V0"/>
<dbReference type="EMBL" id="MASU01000030">
    <property type="protein sequence ID" value="PXY17059.1"/>
    <property type="molecule type" value="Genomic_DNA"/>
</dbReference>
<feature type="domain" description="Major facilitator superfamily (MFS) profile" evidence="8">
    <location>
        <begin position="26"/>
        <end position="474"/>
    </location>
</feature>
<feature type="transmembrane region" description="Helical" evidence="7">
    <location>
        <begin position="21"/>
        <end position="48"/>
    </location>
</feature>
<dbReference type="CDD" id="cd17321">
    <property type="entry name" value="MFS_MMR_MDR_like"/>
    <property type="match status" value="1"/>
</dbReference>
<dbReference type="PROSITE" id="PS50850">
    <property type="entry name" value="MFS"/>
    <property type="match status" value="1"/>
</dbReference>
<evidence type="ECO:0000256" key="5">
    <source>
        <dbReference type="ARBA" id="ARBA00022989"/>
    </source>
</evidence>
<feature type="transmembrane region" description="Helical" evidence="7">
    <location>
        <begin position="348"/>
        <end position="365"/>
    </location>
</feature>
<dbReference type="PANTHER" id="PTHR42718">
    <property type="entry name" value="MAJOR FACILITATOR SUPERFAMILY MULTIDRUG TRANSPORTER MFSC"/>
    <property type="match status" value="1"/>
</dbReference>
<dbReference type="InterPro" id="IPR011701">
    <property type="entry name" value="MFS"/>
</dbReference>
<organism evidence="9 10">
    <name type="scientific">Prauserella flavalba</name>
    <dbReference type="NCBI Taxonomy" id="1477506"/>
    <lineage>
        <taxon>Bacteria</taxon>
        <taxon>Bacillati</taxon>
        <taxon>Actinomycetota</taxon>
        <taxon>Actinomycetes</taxon>
        <taxon>Pseudonocardiales</taxon>
        <taxon>Pseudonocardiaceae</taxon>
        <taxon>Prauserella</taxon>
    </lineage>
</organism>
<feature type="transmembrane region" description="Helical" evidence="7">
    <location>
        <begin position="238"/>
        <end position="260"/>
    </location>
</feature>
<feature type="transmembrane region" description="Helical" evidence="7">
    <location>
        <begin position="117"/>
        <end position="140"/>
    </location>
</feature>
<keyword evidence="3" id="KW-1003">Cell membrane</keyword>
<evidence type="ECO:0000256" key="6">
    <source>
        <dbReference type="ARBA" id="ARBA00023136"/>
    </source>
</evidence>
<dbReference type="GO" id="GO:0022857">
    <property type="term" value="F:transmembrane transporter activity"/>
    <property type="evidence" value="ECO:0007669"/>
    <property type="project" value="InterPro"/>
</dbReference>
<evidence type="ECO:0000256" key="7">
    <source>
        <dbReference type="SAM" id="Phobius"/>
    </source>
</evidence>
<feature type="transmembrane region" description="Helical" evidence="7">
    <location>
        <begin position="281"/>
        <end position="302"/>
    </location>
</feature>
<keyword evidence="4 7" id="KW-0812">Transmembrane</keyword>
<comment type="subcellular location">
    <subcellularLocation>
        <location evidence="1">Cell membrane</location>
        <topology evidence="1">Multi-pass membrane protein</topology>
    </subcellularLocation>
</comment>
<proteinExistence type="predicted"/>
<dbReference type="SUPFAM" id="SSF103473">
    <property type="entry name" value="MFS general substrate transporter"/>
    <property type="match status" value="1"/>
</dbReference>
<accession>A0A318L8V0</accession>
<dbReference type="InterPro" id="IPR005829">
    <property type="entry name" value="Sugar_transporter_CS"/>
</dbReference>
<gene>
    <name evidence="9" type="ORF">BA062_37935</name>
</gene>
<evidence type="ECO:0000256" key="3">
    <source>
        <dbReference type="ARBA" id="ARBA00022475"/>
    </source>
</evidence>
<feature type="transmembrane region" description="Helical" evidence="7">
    <location>
        <begin position="213"/>
        <end position="232"/>
    </location>
</feature>
<evidence type="ECO:0000259" key="8">
    <source>
        <dbReference type="PROSITE" id="PS50850"/>
    </source>
</evidence>
<keyword evidence="6 7" id="KW-0472">Membrane</keyword>
<feature type="transmembrane region" description="Helical" evidence="7">
    <location>
        <begin position="322"/>
        <end position="341"/>
    </location>
</feature>